<feature type="chain" id="PRO_5045077332" evidence="1">
    <location>
        <begin position="26"/>
        <end position="204"/>
    </location>
</feature>
<dbReference type="RefSeq" id="WP_062111250.1">
    <property type="nucleotide sequence ID" value="NZ_CP013236.1"/>
</dbReference>
<keyword evidence="1" id="KW-0732">Signal</keyword>
<accession>A0ABM5Z006</accession>
<proteinExistence type="predicted"/>
<keyword evidence="3" id="KW-1185">Reference proteome</keyword>
<protein>
    <submittedName>
        <fullName evidence="2">Uncharacterized protein</fullName>
    </submittedName>
</protein>
<reference evidence="2 3" key="1">
    <citation type="submission" date="2015-11" db="EMBL/GenBank/DDBJ databases">
        <title>Exploring the genomic traits of fungus-feeding bacterial genus Collimonas.</title>
        <authorList>
            <person name="Song C."/>
            <person name="Schmidt R."/>
            <person name="de Jager V."/>
            <person name="Krzyzanowska D."/>
            <person name="Jongedijk E."/>
            <person name="Cankar K."/>
            <person name="Beekwilder J."/>
            <person name="van Veen A."/>
            <person name="de Boer W."/>
            <person name="van Veen J.A."/>
            <person name="Garbeva P."/>
        </authorList>
    </citation>
    <scope>NUCLEOTIDE SEQUENCE [LARGE SCALE GENOMIC DNA]</scope>
    <source>
        <strain evidence="2 3">Ter291</strain>
    </source>
</reference>
<dbReference type="EMBL" id="CP013236">
    <property type="protein sequence ID" value="AMP12332.1"/>
    <property type="molecule type" value="Genomic_DNA"/>
</dbReference>
<name>A0ABM5Z006_9BURK</name>
<sequence length="204" mass="22728">MNYRRQIFKGLLALSVLAFSQAAFSATPKECKDMAGTYQVAPITEPRGLAEISRYVLNVPTYVPGTPIFTVTIENGQAWHTGLISGTRVPIELDTTQAGDSTAFAEKVDTPCVYKIGDELTIYQVDFSKNDATTLKEVTDGVTLFWSAFLEDAQSRGKNRVFDVSVLKPRTLNADTVKKIRYFAIFYDWRTGMPVPEILPLEKT</sequence>
<feature type="signal peptide" evidence="1">
    <location>
        <begin position="1"/>
        <end position="25"/>
    </location>
</feature>
<evidence type="ECO:0000313" key="3">
    <source>
        <dbReference type="Proteomes" id="UP000074914"/>
    </source>
</evidence>
<evidence type="ECO:0000313" key="2">
    <source>
        <dbReference type="EMBL" id="AMP12332.1"/>
    </source>
</evidence>
<organism evidence="2 3">
    <name type="scientific">Collimonas pratensis</name>
    <dbReference type="NCBI Taxonomy" id="279113"/>
    <lineage>
        <taxon>Bacteria</taxon>
        <taxon>Pseudomonadati</taxon>
        <taxon>Pseudomonadota</taxon>
        <taxon>Betaproteobacteria</taxon>
        <taxon>Burkholderiales</taxon>
        <taxon>Oxalobacteraceae</taxon>
        <taxon>Collimonas</taxon>
    </lineage>
</organism>
<gene>
    <name evidence="2" type="ORF">CPter291_0036</name>
</gene>
<evidence type="ECO:0000256" key="1">
    <source>
        <dbReference type="SAM" id="SignalP"/>
    </source>
</evidence>
<dbReference type="Proteomes" id="UP000074914">
    <property type="component" value="Chromosome"/>
</dbReference>